<dbReference type="EMBL" id="SAUN01000001">
    <property type="protein sequence ID" value="RVX47590.1"/>
    <property type="molecule type" value="Genomic_DNA"/>
</dbReference>
<dbReference type="GO" id="GO:0008168">
    <property type="term" value="F:methyltransferase activity"/>
    <property type="evidence" value="ECO:0007669"/>
    <property type="project" value="UniProtKB-KW"/>
</dbReference>
<dbReference type="AlphaFoldDB" id="A0A438MP66"/>
<dbReference type="GO" id="GO:0032259">
    <property type="term" value="P:methylation"/>
    <property type="evidence" value="ECO:0007669"/>
    <property type="project" value="UniProtKB-KW"/>
</dbReference>
<dbReference type="OrthoDB" id="8163513at2"/>
<protein>
    <submittedName>
        <fullName evidence="2">Putative methyltransferase</fullName>
    </submittedName>
</protein>
<name>A0A438MP66_9ACTN</name>
<dbReference type="InterPro" id="IPR029063">
    <property type="entry name" value="SAM-dependent_MTases_sf"/>
</dbReference>
<keyword evidence="3" id="KW-1185">Reference proteome</keyword>
<evidence type="ECO:0000313" key="2">
    <source>
        <dbReference type="EMBL" id="RVX47590.1"/>
    </source>
</evidence>
<dbReference type="Pfam" id="PF12147">
    <property type="entry name" value="Methyltransf_20"/>
    <property type="match status" value="1"/>
</dbReference>
<gene>
    <name evidence="2" type="ORF">EDD27_10528</name>
</gene>
<accession>A0A438MP66</accession>
<evidence type="ECO:0000259" key="1">
    <source>
        <dbReference type="Pfam" id="PF12147"/>
    </source>
</evidence>
<comment type="caution">
    <text evidence="2">The sequence shown here is derived from an EMBL/GenBank/DDBJ whole genome shotgun (WGS) entry which is preliminary data.</text>
</comment>
<reference evidence="2 3" key="1">
    <citation type="submission" date="2019-01" db="EMBL/GenBank/DDBJ databases">
        <title>Sequencing the genomes of 1000 actinobacteria strains.</title>
        <authorList>
            <person name="Klenk H.-P."/>
        </authorList>
    </citation>
    <scope>NUCLEOTIDE SEQUENCE [LARGE SCALE GENOMIC DNA]</scope>
    <source>
        <strain evidence="2 3">DSM 43925</strain>
    </source>
</reference>
<dbReference type="InterPro" id="IPR022744">
    <property type="entry name" value="MeTrfase_dom_put"/>
</dbReference>
<dbReference type="SUPFAM" id="SSF53335">
    <property type="entry name" value="S-adenosyl-L-methionine-dependent methyltransferases"/>
    <property type="match status" value="1"/>
</dbReference>
<evidence type="ECO:0000313" key="3">
    <source>
        <dbReference type="Proteomes" id="UP000284824"/>
    </source>
</evidence>
<keyword evidence="2" id="KW-0489">Methyltransferase</keyword>
<dbReference type="Proteomes" id="UP000284824">
    <property type="component" value="Unassembled WGS sequence"/>
</dbReference>
<sequence>MDWQEWHDEYDRPESRLSQRLRVVQSRIRQALDAAAPGPVRVISICAGQGRDLLPVLAEHPRRGDVRARLVELDPGNTEAARSAAEAAGLDQVDVVTGDATLTDQYQGMAPADIVMLCGIFGNISDDDIKRAVGFSPHLCAGGGTVIWTRHRRAPDLVPVICGWFEELGFEREWVSDPEAGFGVGVHRFPGPPQPLAVGERMFSFANR</sequence>
<keyword evidence="2" id="KW-0808">Transferase</keyword>
<dbReference type="Gene3D" id="3.40.50.150">
    <property type="entry name" value="Vaccinia Virus protein VP39"/>
    <property type="match status" value="1"/>
</dbReference>
<proteinExistence type="predicted"/>
<feature type="domain" description="Methyltransferase" evidence="1">
    <location>
        <begin position="19"/>
        <end position="155"/>
    </location>
</feature>
<dbReference type="RefSeq" id="WP_127940003.1">
    <property type="nucleotide sequence ID" value="NZ_SAUN01000001.1"/>
</dbReference>
<organism evidence="2 3">
    <name type="scientific">Nonomuraea polychroma</name>
    <dbReference type="NCBI Taxonomy" id="46176"/>
    <lineage>
        <taxon>Bacteria</taxon>
        <taxon>Bacillati</taxon>
        <taxon>Actinomycetota</taxon>
        <taxon>Actinomycetes</taxon>
        <taxon>Streptosporangiales</taxon>
        <taxon>Streptosporangiaceae</taxon>
        <taxon>Nonomuraea</taxon>
    </lineage>
</organism>